<dbReference type="Proteomes" id="UP001286313">
    <property type="component" value="Unassembled WGS sequence"/>
</dbReference>
<comment type="caution">
    <text evidence="2">The sequence shown here is derived from an EMBL/GenBank/DDBJ whole genome shotgun (WGS) entry which is preliminary data.</text>
</comment>
<dbReference type="AlphaFoldDB" id="A0AAE1FG95"/>
<evidence type="ECO:0000313" key="2">
    <source>
        <dbReference type="EMBL" id="KAK3873478.1"/>
    </source>
</evidence>
<dbReference type="EMBL" id="JAWQEG010002218">
    <property type="protein sequence ID" value="KAK3873478.1"/>
    <property type="molecule type" value="Genomic_DNA"/>
</dbReference>
<sequence length="115" mass="13255">MITEAQKVGEDDQAPVPFRLLEHATQQEKRMAQGLVRKDKKLFHHHNKLLRYHGLPVKKADDKSQASNKTDKEADKKVVKRSKTSNGQVSHRRSRSSPPPPRTKFPISEEPDDYF</sequence>
<accession>A0AAE1FG95</accession>
<organism evidence="2 3">
    <name type="scientific">Petrolisthes cinctipes</name>
    <name type="common">Flat porcelain crab</name>
    <dbReference type="NCBI Taxonomy" id="88211"/>
    <lineage>
        <taxon>Eukaryota</taxon>
        <taxon>Metazoa</taxon>
        <taxon>Ecdysozoa</taxon>
        <taxon>Arthropoda</taxon>
        <taxon>Crustacea</taxon>
        <taxon>Multicrustacea</taxon>
        <taxon>Malacostraca</taxon>
        <taxon>Eumalacostraca</taxon>
        <taxon>Eucarida</taxon>
        <taxon>Decapoda</taxon>
        <taxon>Pleocyemata</taxon>
        <taxon>Anomura</taxon>
        <taxon>Galatheoidea</taxon>
        <taxon>Porcellanidae</taxon>
        <taxon>Petrolisthes</taxon>
    </lineage>
</organism>
<reference evidence="2" key="1">
    <citation type="submission" date="2023-10" db="EMBL/GenBank/DDBJ databases">
        <title>Genome assemblies of two species of porcelain crab, Petrolisthes cinctipes and Petrolisthes manimaculis (Anomura: Porcellanidae).</title>
        <authorList>
            <person name="Angst P."/>
        </authorList>
    </citation>
    <scope>NUCLEOTIDE SEQUENCE</scope>
    <source>
        <strain evidence="2">PB745_01</strain>
        <tissue evidence="2">Gill</tissue>
    </source>
</reference>
<feature type="compositionally biased region" description="Basic and acidic residues" evidence="1">
    <location>
        <begin position="58"/>
        <end position="77"/>
    </location>
</feature>
<feature type="region of interest" description="Disordered" evidence="1">
    <location>
        <begin position="53"/>
        <end position="115"/>
    </location>
</feature>
<name>A0AAE1FG95_PETCI</name>
<proteinExistence type="predicted"/>
<protein>
    <submittedName>
        <fullName evidence="2">Uncharacterized protein</fullName>
    </submittedName>
</protein>
<evidence type="ECO:0000313" key="3">
    <source>
        <dbReference type="Proteomes" id="UP001286313"/>
    </source>
</evidence>
<evidence type="ECO:0000256" key="1">
    <source>
        <dbReference type="SAM" id="MobiDB-lite"/>
    </source>
</evidence>
<keyword evidence="3" id="KW-1185">Reference proteome</keyword>
<gene>
    <name evidence="2" type="ORF">Pcinc_021508</name>
</gene>